<dbReference type="EMBL" id="RDOM01000010">
    <property type="protein sequence ID" value="MBF4271533.1"/>
    <property type="molecule type" value="Genomic_DNA"/>
</dbReference>
<proteinExistence type="predicted"/>
<dbReference type="PANTHER" id="PTHR34801:SF6">
    <property type="entry name" value="SLL1620 PROTEIN"/>
    <property type="match status" value="1"/>
</dbReference>
<dbReference type="Pfam" id="PF07386">
    <property type="entry name" value="DUF1499"/>
    <property type="match status" value="1"/>
</dbReference>
<accession>A0A241NIH9</accession>
<dbReference type="Proteomes" id="UP000256923">
    <property type="component" value="Chromosome 1"/>
</dbReference>
<reference evidence="3 5" key="2">
    <citation type="journal article" date="2021" name="PeerJ">
        <title>Analysis of 44 Vibrio anguillarum genomes reveals high genetic diversity.</title>
        <authorList>
            <person name="Hansen M.J."/>
            <person name="Dalsgaard I."/>
        </authorList>
    </citation>
    <scope>NUCLEOTIDE SEQUENCE</scope>
    <source>
        <strain evidence="2 5">17-16730-2A</strain>
        <strain evidence="3">850617-1/1</strain>
    </source>
</reference>
<evidence type="ECO:0000313" key="5">
    <source>
        <dbReference type="Proteomes" id="UP000722957"/>
    </source>
</evidence>
<dbReference type="PANTHER" id="PTHR34801">
    <property type="entry name" value="EXPRESSED PROTEIN"/>
    <property type="match status" value="1"/>
</dbReference>
<dbReference type="Proteomes" id="UP000722957">
    <property type="component" value="Unassembled WGS sequence"/>
</dbReference>
<evidence type="ECO:0000313" key="1">
    <source>
        <dbReference type="EMBL" id="AZS24396.1"/>
    </source>
</evidence>
<reference evidence="1 4" key="1">
    <citation type="submission" date="2018-12" db="EMBL/GenBank/DDBJ databases">
        <title>Characterization and Draft Genome of Vibrio anguillarum J360 Marine Pathogen Isolated from an Outbreak in Lumpfish (Cyclopterus lumpus).</title>
        <authorList>
            <person name="Vasquez J.I."/>
            <person name="Cao T."/>
            <person name="Chakraborty S."/>
            <person name="Gnanagobal H."/>
            <person name="Wescot J."/>
            <person name="Boyce D."/>
            <person name="Santander J."/>
        </authorList>
    </citation>
    <scope>NUCLEOTIDE SEQUENCE [LARGE SCALE GENOMIC DNA]</scope>
    <source>
        <strain evidence="1 4">J360</strain>
    </source>
</reference>
<gene>
    <name evidence="1" type="ORF">DYL72_04525</name>
    <name evidence="2" type="ORF">EAY07_05655</name>
    <name evidence="3" type="ORF">ERJ77_13205</name>
</gene>
<dbReference type="AlphaFoldDB" id="A0A241NIH9"/>
<name>A0A241NIH9_VIBAN</name>
<evidence type="ECO:0000313" key="4">
    <source>
        <dbReference type="Proteomes" id="UP000256923"/>
    </source>
</evidence>
<dbReference type="PROSITE" id="PS51257">
    <property type="entry name" value="PROKAR_LIPOPROTEIN"/>
    <property type="match status" value="1"/>
</dbReference>
<dbReference type="Proteomes" id="UP000786185">
    <property type="component" value="Unassembled WGS sequence"/>
</dbReference>
<protein>
    <submittedName>
        <fullName evidence="3">DUF1499 domain-containing protein</fullName>
    </submittedName>
</protein>
<evidence type="ECO:0000313" key="3">
    <source>
        <dbReference type="EMBL" id="MBF4435460.1"/>
    </source>
</evidence>
<evidence type="ECO:0000313" key="6">
    <source>
        <dbReference type="Proteomes" id="UP000786185"/>
    </source>
</evidence>
<dbReference type="PIRSF" id="PIRSF026426">
    <property type="entry name" value="DUF1499"/>
    <property type="match status" value="1"/>
</dbReference>
<dbReference type="EMBL" id="CP034672">
    <property type="protein sequence ID" value="AZS24396.1"/>
    <property type="molecule type" value="Genomic_DNA"/>
</dbReference>
<dbReference type="EMBL" id="SCLC01000009">
    <property type="protein sequence ID" value="MBF4435460.1"/>
    <property type="molecule type" value="Genomic_DNA"/>
</dbReference>
<dbReference type="InterPro" id="IPR010865">
    <property type="entry name" value="DUF1499"/>
</dbReference>
<sequence length="158" mass="17938">MLVFWRLVMRIHLIRTIMRVVLSLLMFATLTACSQGVTTMTDRTATPCGNKPNCVSTQDERNAFSLSPFILKTGVSLDKIEAVALSIPRSKTAVKEDNYLRIECTSRIWRFVDDLELKIENGRLIVRSESRIGYSDMGVNRKRAETLRENLTKAGLIE</sequence>
<dbReference type="OMA" id="PCGDKPN"/>
<accession>A0A1E5FKL5</accession>
<evidence type="ECO:0000313" key="2">
    <source>
        <dbReference type="EMBL" id="MBF4271533.1"/>
    </source>
</evidence>
<organism evidence="3 6">
    <name type="scientific">Vibrio anguillarum</name>
    <name type="common">Listonella anguillarum</name>
    <dbReference type="NCBI Taxonomy" id="55601"/>
    <lineage>
        <taxon>Bacteria</taxon>
        <taxon>Pseudomonadati</taxon>
        <taxon>Pseudomonadota</taxon>
        <taxon>Gammaproteobacteria</taxon>
        <taxon>Vibrionales</taxon>
        <taxon>Vibrionaceae</taxon>
        <taxon>Vibrio</taxon>
    </lineage>
</organism>